<comment type="caution">
    <text evidence="1">The sequence shown here is derived from an EMBL/GenBank/DDBJ whole genome shotgun (WGS) entry which is preliminary data.</text>
</comment>
<sequence length="67" mass="7639">MKCCYEADGRSVIRASDENLATRQSDDETLITQWWSTNDCTVAPEYESKSSSTLNLSIGWFNQIWAD</sequence>
<dbReference type="EMBL" id="JAUHHV010000002">
    <property type="protein sequence ID" value="KAK1431756.1"/>
    <property type="molecule type" value="Genomic_DNA"/>
</dbReference>
<protein>
    <submittedName>
        <fullName evidence="1">Uncharacterized protein</fullName>
    </submittedName>
</protein>
<proteinExistence type="predicted"/>
<dbReference type="AlphaFoldDB" id="A0AAD8L2Q9"/>
<keyword evidence="2" id="KW-1185">Reference proteome</keyword>
<name>A0AAD8L2Q9_TARER</name>
<gene>
    <name evidence="1" type="ORF">QVD17_08376</name>
</gene>
<organism evidence="1 2">
    <name type="scientific">Tagetes erecta</name>
    <name type="common">African marigold</name>
    <dbReference type="NCBI Taxonomy" id="13708"/>
    <lineage>
        <taxon>Eukaryota</taxon>
        <taxon>Viridiplantae</taxon>
        <taxon>Streptophyta</taxon>
        <taxon>Embryophyta</taxon>
        <taxon>Tracheophyta</taxon>
        <taxon>Spermatophyta</taxon>
        <taxon>Magnoliopsida</taxon>
        <taxon>eudicotyledons</taxon>
        <taxon>Gunneridae</taxon>
        <taxon>Pentapetalae</taxon>
        <taxon>asterids</taxon>
        <taxon>campanulids</taxon>
        <taxon>Asterales</taxon>
        <taxon>Asteraceae</taxon>
        <taxon>Asteroideae</taxon>
        <taxon>Heliantheae alliance</taxon>
        <taxon>Tageteae</taxon>
        <taxon>Tagetes</taxon>
    </lineage>
</organism>
<evidence type="ECO:0000313" key="2">
    <source>
        <dbReference type="Proteomes" id="UP001229421"/>
    </source>
</evidence>
<evidence type="ECO:0000313" key="1">
    <source>
        <dbReference type="EMBL" id="KAK1431756.1"/>
    </source>
</evidence>
<reference evidence="1" key="1">
    <citation type="journal article" date="2023" name="bioRxiv">
        <title>Improved chromosome-level genome assembly for marigold (Tagetes erecta).</title>
        <authorList>
            <person name="Jiang F."/>
            <person name="Yuan L."/>
            <person name="Wang S."/>
            <person name="Wang H."/>
            <person name="Xu D."/>
            <person name="Wang A."/>
            <person name="Fan W."/>
        </authorList>
    </citation>
    <scope>NUCLEOTIDE SEQUENCE</scope>
    <source>
        <strain evidence="1">WSJ</strain>
        <tissue evidence="1">Leaf</tissue>
    </source>
</reference>
<accession>A0AAD8L2Q9</accession>
<dbReference type="Proteomes" id="UP001229421">
    <property type="component" value="Unassembled WGS sequence"/>
</dbReference>